<dbReference type="VEuPathDB" id="FungiDB:I7I51_03618"/>
<sequence>MSVQSQSDFSAAFAACPKATWKLSQPPISSEMFLSRPVNAPANYAAWRRLNPGELSPVALPRQRPTTTRLRPRQDPQSPPSFLDLLFKMTHESVYYSRPRTYGKGSRQCRVCAHKAGLIRKYGLLVCRQCFREKASDIGFIKYR</sequence>
<evidence type="ECO:0000256" key="4">
    <source>
        <dbReference type="SAM" id="MobiDB-lite"/>
    </source>
</evidence>
<gene>
    <name evidence="5" type="ORF">I7I51_03618</name>
</gene>
<keyword evidence="3" id="KW-0687">Ribonucleoprotein</keyword>
<dbReference type="FunFam" id="4.10.830.10:FF:000002">
    <property type="entry name" value="40S ribosomal protein S29"/>
    <property type="match status" value="1"/>
</dbReference>
<evidence type="ECO:0000313" key="6">
    <source>
        <dbReference type="Proteomes" id="UP000663671"/>
    </source>
</evidence>
<reference evidence="5" key="1">
    <citation type="submission" date="2021-01" db="EMBL/GenBank/DDBJ databases">
        <title>Chromosome-level genome assembly of a human fungal pathogen reveals clustering of transcriptionally co-regulated genes.</title>
        <authorList>
            <person name="Voorhies M."/>
            <person name="Cohen S."/>
            <person name="Shea T.P."/>
            <person name="Petrus S."/>
            <person name="Munoz J.F."/>
            <person name="Poplawski S."/>
            <person name="Goldman W.E."/>
            <person name="Michael T."/>
            <person name="Cuomo C.A."/>
            <person name="Sil A."/>
            <person name="Beyhan S."/>
        </authorList>
    </citation>
    <scope>NUCLEOTIDE SEQUENCE</scope>
    <source>
        <strain evidence="5">WU24</strain>
    </source>
</reference>
<feature type="compositionally biased region" description="Low complexity" evidence="4">
    <location>
        <begin position="60"/>
        <end position="69"/>
    </location>
</feature>
<dbReference type="Proteomes" id="UP000663671">
    <property type="component" value="Chromosome 5"/>
</dbReference>
<dbReference type="Gene3D" id="4.10.830.10">
    <property type="entry name" value="30s Ribosomal Protein S14, Chain N"/>
    <property type="match status" value="1"/>
</dbReference>
<dbReference type="InterPro" id="IPR043140">
    <property type="entry name" value="Ribosomal_uS14_sf"/>
</dbReference>
<evidence type="ECO:0000313" key="5">
    <source>
        <dbReference type="EMBL" id="QSS61443.1"/>
    </source>
</evidence>
<keyword evidence="2 5" id="KW-0689">Ribosomal protein</keyword>
<dbReference type="AlphaFoldDB" id="A0A8A1M9M8"/>
<dbReference type="InterPro" id="IPR039744">
    <property type="entry name" value="RIbosomal_uS14_euk_arc"/>
</dbReference>
<dbReference type="GO" id="GO:0008270">
    <property type="term" value="F:zinc ion binding"/>
    <property type="evidence" value="ECO:0007669"/>
    <property type="project" value="InterPro"/>
</dbReference>
<dbReference type="Pfam" id="PF00253">
    <property type="entry name" value="Ribosomal_S14"/>
    <property type="match status" value="1"/>
</dbReference>
<evidence type="ECO:0000256" key="3">
    <source>
        <dbReference type="ARBA" id="ARBA00023274"/>
    </source>
</evidence>
<dbReference type="GO" id="GO:0022627">
    <property type="term" value="C:cytosolic small ribosomal subunit"/>
    <property type="evidence" value="ECO:0007669"/>
    <property type="project" value="TreeGrafter"/>
</dbReference>
<dbReference type="NCBIfam" id="NF004424">
    <property type="entry name" value="PRK05766.1"/>
    <property type="match status" value="1"/>
</dbReference>
<dbReference type="GO" id="GO:0003735">
    <property type="term" value="F:structural constituent of ribosome"/>
    <property type="evidence" value="ECO:0007669"/>
    <property type="project" value="InterPro"/>
</dbReference>
<dbReference type="PANTHER" id="PTHR12010:SF2">
    <property type="entry name" value="40S RIBOSOMAL PROTEIN S29"/>
    <property type="match status" value="1"/>
</dbReference>
<dbReference type="PANTHER" id="PTHR12010">
    <property type="entry name" value="40S RIBOSOMAL PROTEIN S29"/>
    <property type="match status" value="1"/>
</dbReference>
<evidence type="ECO:0000256" key="1">
    <source>
        <dbReference type="ARBA" id="ARBA00009083"/>
    </source>
</evidence>
<name>A0A8A1M9M8_AJECA</name>
<evidence type="ECO:0000256" key="2">
    <source>
        <dbReference type="ARBA" id="ARBA00022980"/>
    </source>
</evidence>
<organism evidence="5 6">
    <name type="scientific">Ajellomyces capsulatus</name>
    <name type="common">Darling's disease fungus</name>
    <name type="synonym">Histoplasma capsulatum</name>
    <dbReference type="NCBI Taxonomy" id="5037"/>
    <lineage>
        <taxon>Eukaryota</taxon>
        <taxon>Fungi</taxon>
        <taxon>Dikarya</taxon>
        <taxon>Ascomycota</taxon>
        <taxon>Pezizomycotina</taxon>
        <taxon>Eurotiomycetes</taxon>
        <taxon>Eurotiomycetidae</taxon>
        <taxon>Onygenales</taxon>
        <taxon>Ajellomycetaceae</taxon>
        <taxon>Histoplasma</taxon>
    </lineage>
</organism>
<proteinExistence type="inferred from homology"/>
<dbReference type="OrthoDB" id="10252683at2759"/>
<protein>
    <submittedName>
        <fullName evidence="5">40S ribosomal protein S29</fullName>
    </submittedName>
</protein>
<dbReference type="InterPro" id="IPR001209">
    <property type="entry name" value="Ribosomal_uS14"/>
</dbReference>
<comment type="similarity">
    <text evidence="1">Belongs to the universal ribosomal protein uS14 family.</text>
</comment>
<dbReference type="GO" id="GO:0002181">
    <property type="term" value="P:cytoplasmic translation"/>
    <property type="evidence" value="ECO:0007669"/>
    <property type="project" value="TreeGrafter"/>
</dbReference>
<accession>A0A8A1M9M8</accession>
<dbReference type="EMBL" id="CP069111">
    <property type="protein sequence ID" value="QSS61443.1"/>
    <property type="molecule type" value="Genomic_DNA"/>
</dbReference>
<feature type="region of interest" description="Disordered" evidence="4">
    <location>
        <begin position="56"/>
        <end position="80"/>
    </location>
</feature>